<evidence type="ECO:0008006" key="3">
    <source>
        <dbReference type="Google" id="ProtNLM"/>
    </source>
</evidence>
<name>K6YY75_9ALTE</name>
<dbReference type="EMBL" id="BAEP01000014">
    <property type="protein sequence ID" value="GAC23127.1"/>
    <property type="molecule type" value="Genomic_DNA"/>
</dbReference>
<reference evidence="1 2" key="1">
    <citation type="journal article" date="2017" name="Antonie Van Leeuwenhoek">
        <title>Rhizobium rhizosphaerae sp. nov., a novel species isolated from rice rhizosphere.</title>
        <authorList>
            <person name="Zhao J.J."/>
            <person name="Zhang J."/>
            <person name="Zhang R.J."/>
            <person name="Zhang C.W."/>
            <person name="Yin H.Q."/>
            <person name="Zhang X.X."/>
        </authorList>
    </citation>
    <scope>NUCLEOTIDE SEQUENCE [LARGE SCALE GENOMIC DNA]</scope>
    <source>
        <strain evidence="1 2">KMM 241</strain>
    </source>
</reference>
<sequence>MPYKHNGHELRFCRCPYCLDTFKKNSQYYIDRLEGKTDFKGLFSYDENACCH</sequence>
<evidence type="ECO:0000313" key="1">
    <source>
        <dbReference type="EMBL" id="GAC23127.1"/>
    </source>
</evidence>
<proteinExistence type="predicted"/>
<accession>K6YY75</accession>
<organism evidence="1 2">
    <name type="scientific">Paraglaciecola mesophila KMM 241</name>
    <dbReference type="NCBI Taxonomy" id="1128912"/>
    <lineage>
        <taxon>Bacteria</taxon>
        <taxon>Pseudomonadati</taxon>
        <taxon>Pseudomonadota</taxon>
        <taxon>Gammaproteobacteria</taxon>
        <taxon>Alteromonadales</taxon>
        <taxon>Alteromonadaceae</taxon>
        <taxon>Paraglaciecola</taxon>
    </lineage>
</organism>
<comment type="caution">
    <text evidence="1">The sequence shown here is derived from an EMBL/GenBank/DDBJ whole genome shotgun (WGS) entry which is preliminary data.</text>
</comment>
<evidence type="ECO:0000313" key="2">
    <source>
        <dbReference type="Proteomes" id="UP000006263"/>
    </source>
</evidence>
<dbReference type="Proteomes" id="UP000006263">
    <property type="component" value="Unassembled WGS sequence"/>
</dbReference>
<gene>
    <name evidence="1" type="ORF">GMES_0827</name>
</gene>
<protein>
    <recommendedName>
        <fullName evidence="3">YHS domain-containing protein</fullName>
    </recommendedName>
</protein>
<dbReference type="AlphaFoldDB" id="K6YY75"/>